<evidence type="ECO:0000256" key="1">
    <source>
        <dbReference type="ARBA" id="ARBA00004613"/>
    </source>
</evidence>
<sequence length="133" mass="13828">MNFGLTAARRTAALGICVAAFLSAPSGTHPAGAAVAAARLHISVTPDGGGGAYAMRLMCDPDKGGHPRPAAVCDALRAVDGHIERLDVNPGACPMVYQPVQVKVRGVWHGRPVAYHQEFSNTCAMDRALSPLV</sequence>
<gene>
    <name evidence="11" type="ORF">EDD27_5906</name>
</gene>
<dbReference type="OrthoDB" id="3542626at2"/>
<dbReference type="PRINTS" id="PR00294">
    <property type="entry name" value="SSBTLNINHBTR"/>
</dbReference>
<evidence type="ECO:0000256" key="7">
    <source>
        <dbReference type="ARBA" id="ARBA00023157"/>
    </source>
</evidence>
<keyword evidence="5 8" id="KW-0646">Protease inhibitor</keyword>
<keyword evidence="9" id="KW-0732">Signal</keyword>
<dbReference type="InterPro" id="IPR000691">
    <property type="entry name" value="Prot_inh_I16_SSI"/>
</dbReference>
<feature type="signal peptide" evidence="9">
    <location>
        <begin position="1"/>
        <end position="33"/>
    </location>
</feature>
<dbReference type="GO" id="GO:0005576">
    <property type="term" value="C:extracellular region"/>
    <property type="evidence" value="ECO:0007669"/>
    <property type="project" value="UniProtKB-SubCell"/>
</dbReference>
<evidence type="ECO:0000256" key="4">
    <source>
        <dbReference type="ARBA" id="ARBA00022525"/>
    </source>
</evidence>
<evidence type="ECO:0000256" key="5">
    <source>
        <dbReference type="ARBA" id="ARBA00022690"/>
    </source>
</evidence>
<dbReference type="AlphaFoldDB" id="A0A438MBX2"/>
<evidence type="ECO:0000256" key="2">
    <source>
        <dbReference type="ARBA" id="ARBA00010472"/>
    </source>
</evidence>
<evidence type="ECO:0000256" key="6">
    <source>
        <dbReference type="ARBA" id="ARBA00022900"/>
    </source>
</evidence>
<comment type="subcellular location">
    <subcellularLocation>
        <location evidence="1">Secreted</location>
    </subcellularLocation>
</comment>
<reference evidence="11 12" key="1">
    <citation type="submission" date="2019-01" db="EMBL/GenBank/DDBJ databases">
        <title>Sequencing the genomes of 1000 actinobacteria strains.</title>
        <authorList>
            <person name="Klenk H.-P."/>
        </authorList>
    </citation>
    <scope>NUCLEOTIDE SEQUENCE [LARGE SCALE GENOMIC DNA]</scope>
    <source>
        <strain evidence="11 12">DSM 43925</strain>
    </source>
</reference>
<feature type="chain" id="PRO_5019120105" evidence="9">
    <location>
        <begin position="34"/>
        <end position="133"/>
    </location>
</feature>
<keyword evidence="12" id="KW-1185">Reference proteome</keyword>
<proteinExistence type="inferred from homology"/>
<keyword evidence="4" id="KW-0964">Secreted</keyword>
<evidence type="ECO:0000313" key="11">
    <source>
        <dbReference type="EMBL" id="RVX43232.1"/>
    </source>
</evidence>
<comment type="similarity">
    <text evidence="2 8">Belongs to the protease inhibitor I16 (SSI) family.</text>
</comment>
<dbReference type="Gene3D" id="3.30.350.10">
    <property type="entry name" value="Subtilisin inhibitor-like"/>
    <property type="match status" value="1"/>
</dbReference>
<keyword evidence="7" id="KW-1015">Disulfide bond</keyword>
<keyword evidence="6 8" id="KW-0722">Serine protease inhibitor</keyword>
<dbReference type="EMBL" id="SAUN01000001">
    <property type="protein sequence ID" value="RVX43232.1"/>
    <property type="molecule type" value="Genomic_DNA"/>
</dbReference>
<dbReference type="SUPFAM" id="SSF55399">
    <property type="entry name" value="Subtilisin inhibitor"/>
    <property type="match status" value="1"/>
</dbReference>
<dbReference type="GO" id="GO:0004867">
    <property type="term" value="F:serine-type endopeptidase inhibitor activity"/>
    <property type="evidence" value="ECO:0007669"/>
    <property type="project" value="UniProtKB-KW"/>
</dbReference>
<comment type="subunit">
    <text evidence="3">Homodimer.</text>
</comment>
<dbReference type="InterPro" id="IPR036819">
    <property type="entry name" value="Subtilisin_inhibitor-like_sf"/>
</dbReference>
<evidence type="ECO:0000256" key="8">
    <source>
        <dbReference type="RuleBase" id="RU003471"/>
    </source>
</evidence>
<name>A0A438MBX2_9ACTN</name>
<dbReference type="Pfam" id="PF00720">
    <property type="entry name" value="SSI"/>
    <property type="match status" value="1"/>
</dbReference>
<dbReference type="Proteomes" id="UP000284824">
    <property type="component" value="Unassembled WGS sequence"/>
</dbReference>
<evidence type="ECO:0000256" key="3">
    <source>
        <dbReference type="ARBA" id="ARBA00011738"/>
    </source>
</evidence>
<evidence type="ECO:0000259" key="10">
    <source>
        <dbReference type="Pfam" id="PF00720"/>
    </source>
</evidence>
<comment type="caution">
    <text evidence="11">The sequence shown here is derived from an EMBL/GenBank/DDBJ whole genome shotgun (WGS) entry which is preliminary data.</text>
</comment>
<feature type="domain" description="Subtilisin inhibitor" evidence="10">
    <location>
        <begin position="53"/>
        <end position="121"/>
    </location>
</feature>
<accession>A0A438MBX2</accession>
<dbReference type="RefSeq" id="WP_127935197.1">
    <property type="nucleotide sequence ID" value="NZ_SAUN01000001.1"/>
</dbReference>
<dbReference type="InterPro" id="IPR023549">
    <property type="entry name" value="Subtilisin_inhibitor"/>
</dbReference>
<organism evidence="11 12">
    <name type="scientific">Nonomuraea polychroma</name>
    <dbReference type="NCBI Taxonomy" id="46176"/>
    <lineage>
        <taxon>Bacteria</taxon>
        <taxon>Bacillati</taxon>
        <taxon>Actinomycetota</taxon>
        <taxon>Actinomycetes</taxon>
        <taxon>Streptosporangiales</taxon>
        <taxon>Streptosporangiaceae</taxon>
        <taxon>Nonomuraea</taxon>
    </lineage>
</organism>
<protein>
    <submittedName>
        <fullName evidence="11">Subtilisin inhibitor-like</fullName>
    </submittedName>
</protein>
<evidence type="ECO:0000256" key="9">
    <source>
        <dbReference type="SAM" id="SignalP"/>
    </source>
</evidence>
<evidence type="ECO:0000313" key="12">
    <source>
        <dbReference type="Proteomes" id="UP000284824"/>
    </source>
</evidence>